<dbReference type="Proteomes" id="UP000289857">
    <property type="component" value="Unassembled WGS sequence"/>
</dbReference>
<evidence type="ECO:0000313" key="2">
    <source>
        <dbReference type="Proteomes" id="UP000289857"/>
    </source>
</evidence>
<dbReference type="PANTHER" id="PTHR48098:SF6">
    <property type="entry name" value="FERRI-BACILLIBACTIN ESTERASE BESA"/>
    <property type="match status" value="1"/>
</dbReference>
<dbReference type="Pfam" id="PF00756">
    <property type="entry name" value="Esterase"/>
    <property type="match status" value="1"/>
</dbReference>
<dbReference type="PANTHER" id="PTHR48098">
    <property type="entry name" value="ENTEROCHELIN ESTERASE-RELATED"/>
    <property type="match status" value="1"/>
</dbReference>
<protein>
    <submittedName>
        <fullName evidence="1">Alpha/beta hydrolase</fullName>
    </submittedName>
</protein>
<gene>
    <name evidence="1" type="ORF">EQG61_06280</name>
</gene>
<organism evidence="1 2">
    <name type="scientific">Flavobacterium stagni</name>
    <dbReference type="NCBI Taxonomy" id="2506421"/>
    <lineage>
        <taxon>Bacteria</taxon>
        <taxon>Pseudomonadati</taxon>
        <taxon>Bacteroidota</taxon>
        <taxon>Flavobacteriia</taxon>
        <taxon>Flavobacteriales</taxon>
        <taxon>Flavobacteriaceae</taxon>
        <taxon>Flavobacterium</taxon>
    </lineage>
</organism>
<dbReference type="AlphaFoldDB" id="A0A4Q1K8S5"/>
<comment type="caution">
    <text evidence="1">The sequence shown here is derived from an EMBL/GenBank/DDBJ whole genome shotgun (WGS) entry which is preliminary data.</text>
</comment>
<dbReference type="EMBL" id="SBKN01000003">
    <property type="protein sequence ID" value="RXR22836.1"/>
    <property type="molecule type" value="Genomic_DNA"/>
</dbReference>
<accession>A0A4Q1K8S5</accession>
<keyword evidence="1" id="KW-0378">Hydrolase</keyword>
<dbReference type="SUPFAM" id="SSF53474">
    <property type="entry name" value="alpha/beta-Hydrolases"/>
    <property type="match status" value="1"/>
</dbReference>
<keyword evidence="2" id="KW-1185">Reference proteome</keyword>
<evidence type="ECO:0000313" key="1">
    <source>
        <dbReference type="EMBL" id="RXR22836.1"/>
    </source>
</evidence>
<dbReference type="Gene3D" id="3.40.50.1820">
    <property type="entry name" value="alpha/beta hydrolase"/>
    <property type="match status" value="1"/>
</dbReference>
<sequence length="305" mass="34884">MKKLVIAFCIAFNLNAQEIPKVVAGTIERLPDFKSEYVTSRNIDIWLPKDYSTTKKYSVLYMHDGQMLFDATTTWNKQAWEVDDVMTQLLQSGTIQECIVVGVWNGGATRHADYFPQKPFEQLTQKQKDSLYQVNRPNGNSVFQQYKVHSDDYLKFLVREVKPYIDSHFSVYTDAAHTFVAGSSMGGLISMYAICEYPKVFGGAACLSTHWPGVFSVENNPIPAQFIHYLKKHLPKANSHKIYFDFGTATLDALYEPFQKQADAVMTEKGWDSAHWITRKFEGEDHSEQAWHKRLAIPLTFLLGN</sequence>
<reference evidence="2" key="1">
    <citation type="submission" date="2019-01" db="EMBL/GenBank/DDBJ databases">
        <title>Cytophagaceae bacterium strain CAR-16.</title>
        <authorList>
            <person name="Chen W.-M."/>
        </authorList>
    </citation>
    <scope>NUCLEOTIDE SEQUENCE [LARGE SCALE GENOMIC DNA]</scope>
    <source>
        <strain evidence="2">WWJ-16</strain>
    </source>
</reference>
<dbReference type="InterPro" id="IPR050583">
    <property type="entry name" value="Mycobacterial_A85_antigen"/>
</dbReference>
<dbReference type="InterPro" id="IPR000801">
    <property type="entry name" value="Esterase-like"/>
</dbReference>
<dbReference type="InterPro" id="IPR029058">
    <property type="entry name" value="AB_hydrolase_fold"/>
</dbReference>
<dbReference type="OrthoDB" id="9784036at2"/>
<name>A0A4Q1K8S5_9FLAO</name>
<proteinExistence type="predicted"/>
<dbReference type="GO" id="GO:0016787">
    <property type="term" value="F:hydrolase activity"/>
    <property type="evidence" value="ECO:0007669"/>
    <property type="project" value="UniProtKB-KW"/>
</dbReference>
<dbReference type="RefSeq" id="WP_129461066.1">
    <property type="nucleotide sequence ID" value="NZ_SBKN01000003.1"/>
</dbReference>